<dbReference type="CDD" id="cd00371">
    <property type="entry name" value="HMA"/>
    <property type="match status" value="1"/>
</dbReference>
<accession>A0ABQ1W8P8</accession>
<dbReference type="InterPro" id="IPR006121">
    <property type="entry name" value="HMA_dom"/>
</dbReference>
<sequence>MLLLTFPNYAGVFYGKTIPIANSAEGDNKQTIELKVEGMTCAGCEALVSQVIGEVPGVFHVSTSYKAGSTTISYDSTRVKPLDILQAAKKTGYTVEVAKKK</sequence>
<gene>
    <name evidence="2" type="ORF">GCM10011323_23610</name>
</gene>
<evidence type="ECO:0000313" key="2">
    <source>
        <dbReference type="EMBL" id="GGG18740.1"/>
    </source>
</evidence>
<dbReference type="Proteomes" id="UP000634043">
    <property type="component" value="Unassembled WGS sequence"/>
</dbReference>
<dbReference type="SUPFAM" id="SSF55008">
    <property type="entry name" value="HMA, heavy metal-associated domain"/>
    <property type="match status" value="1"/>
</dbReference>
<dbReference type="EMBL" id="BMFP01000004">
    <property type="protein sequence ID" value="GGG18740.1"/>
    <property type="molecule type" value="Genomic_DNA"/>
</dbReference>
<dbReference type="InterPro" id="IPR036163">
    <property type="entry name" value="HMA_dom_sf"/>
</dbReference>
<feature type="domain" description="HMA" evidence="1">
    <location>
        <begin position="30"/>
        <end position="96"/>
    </location>
</feature>
<dbReference type="Gene3D" id="3.30.70.100">
    <property type="match status" value="1"/>
</dbReference>
<comment type="caution">
    <text evidence="2">The sequence shown here is derived from an EMBL/GenBank/DDBJ whole genome shotgun (WGS) entry which is preliminary data.</text>
</comment>
<dbReference type="Pfam" id="PF00403">
    <property type="entry name" value="HMA"/>
    <property type="match status" value="1"/>
</dbReference>
<evidence type="ECO:0000259" key="1">
    <source>
        <dbReference type="PROSITE" id="PS50846"/>
    </source>
</evidence>
<evidence type="ECO:0000313" key="3">
    <source>
        <dbReference type="Proteomes" id="UP000634043"/>
    </source>
</evidence>
<organism evidence="2 3">
    <name type="scientific">Pontibacter amylolyticus</name>
    <dbReference type="NCBI Taxonomy" id="1424080"/>
    <lineage>
        <taxon>Bacteria</taxon>
        <taxon>Pseudomonadati</taxon>
        <taxon>Bacteroidota</taxon>
        <taxon>Cytophagia</taxon>
        <taxon>Cytophagales</taxon>
        <taxon>Hymenobacteraceae</taxon>
        <taxon>Pontibacter</taxon>
    </lineage>
</organism>
<name>A0ABQ1W8P8_9BACT</name>
<reference evidence="3" key="1">
    <citation type="journal article" date="2019" name="Int. J. Syst. Evol. Microbiol.">
        <title>The Global Catalogue of Microorganisms (GCM) 10K type strain sequencing project: providing services to taxonomists for standard genome sequencing and annotation.</title>
        <authorList>
            <consortium name="The Broad Institute Genomics Platform"/>
            <consortium name="The Broad Institute Genome Sequencing Center for Infectious Disease"/>
            <person name="Wu L."/>
            <person name="Ma J."/>
        </authorList>
    </citation>
    <scope>NUCLEOTIDE SEQUENCE [LARGE SCALE GENOMIC DNA]</scope>
    <source>
        <strain evidence="3">CGMCC 1.12749</strain>
    </source>
</reference>
<proteinExistence type="predicted"/>
<keyword evidence="3" id="KW-1185">Reference proteome</keyword>
<protein>
    <recommendedName>
        <fullName evidence="1">HMA domain-containing protein</fullName>
    </recommendedName>
</protein>
<dbReference type="PROSITE" id="PS50846">
    <property type="entry name" value="HMA_2"/>
    <property type="match status" value="1"/>
</dbReference>